<accession>A0ACC2RTQ3</accession>
<evidence type="ECO:0000313" key="1">
    <source>
        <dbReference type="EMBL" id="KAJ9053476.1"/>
    </source>
</evidence>
<reference evidence="1" key="1">
    <citation type="submission" date="2022-04" db="EMBL/GenBank/DDBJ databases">
        <title>Genome of the entomopathogenic fungus Entomophthora muscae.</title>
        <authorList>
            <person name="Elya C."/>
            <person name="Lovett B.R."/>
            <person name="Lee E."/>
            <person name="Macias A.M."/>
            <person name="Hajek A.E."/>
            <person name="De Bivort B.L."/>
            <person name="Kasson M.T."/>
            <person name="De Fine Licht H.H."/>
            <person name="Stajich J.E."/>
        </authorList>
    </citation>
    <scope>NUCLEOTIDE SEQUENCE</scope>
    <source>
        <strain evidence="1">Berkeley</strain>
    </source>
</reference>
<sequence length="202" mass="21640">MNHLIFVIISAVAAERSAGNVALIEKNTCIRNCHIGPASGNTPQRIQCERDCNSEFDRIKADCEAGVQRISRGLDLCSSSHAQLPVPINPSQHKAHQECITQCRQSTNIDGEVCQMGCSLKLETIQQDCKRSGSPDPSACQGVPTRSVDPTLPTPTDDSTEEHAGHTGGPKPKGTSTSNPNNGIVLVYSLPFVFLLASTSFI</sequence>
<organism evidence="1 2">
    <name type="scientific">Entomophthora muscae</name>
    <dbReference type="NCBI Taxonomy" id="34485"/>
    <lineage>
        <taxon>Eukaryota</taxon>
        <taxon>Fungi</taxon>
        <taxon>Fungi incertae sedis</taxon>
        <taxon>Zoopagomycota</taxon>
        <taxon>Entomophthoromycotina</taxon>
        <taxon>Entomophthoromycetes</taxon>
        <taxon>Entomophthorales</taxon>
        <taxon>Entomophthoraceae</taxon>
        <taxon>Entomophthora</taxon>
    </lineage>
</organism>
<dbReference type="Proteomes" id="UP001165960">
    <property type="component" value="Unassembled WGS sequence"/>
</dbReference>
<name>A0ACC2RTQ3_9FUNG</name>
<proteinExistence type="predicted"/>
<dbReference type="EMBL" id="QTSX02006516">
    <property type="protein sequence ID" value="KAJ9053476.1"/>
    <property type="molecule type" value="Genomic_DNA"/>
</dbReference>
<comment type="caution">
    <text evidence="1">The sequence shown here is derived from an EMBL/GenBank/DDBJ whole genome shotgun (WGS) entry which is preliminary data.</text>
</comment>
<protein>
    <submittedName>
        <fullName evidence="1">Uncharacterized protein</fullName>
    </submittedName>
</protein>
<keyword evidence="2" id="KW-1185">Reference proteome</keyword>
<gene>
    <name evidence="1" type="ORF">DSO57_1023863</name>
</gene>
<evidence type="ECO:0000313" key="2">
    <source>
        <dbReference type="Proteomes" id="UP001165960"/>
    </source>
</evidence>